<dbReference type="Proteomes" id="UP000663848">
    <property type="component" value="Unassembled WGS sequence"/>
</dbReference>
<feature type="compositionally biased region" description="Acidic residues" evidence="1">
    <location>
        <begin position="1"/>
        <end position="11"/>
    </location>
</feature>
<gene>
    <name evidence="4" type="ORF">QYT958_LOCUS45636</name>
    <name evidence="5" type="ORF">QYT958_LOCUS46740</name>
    <name evidence="2" type="ORF">UJA718_LOCUS48276</name>
    <name evidence="3" type="ORF">UJA718_LOCUS49058</name>
</gene>
<evidence type="ECO:0000256" key="1">
    <source>
        <dbReference type="SAM" id="MobiDB-lite"/>
    </source>
</evidence>
<dbReference type="EMBL" id="CAJOBP010101113">
    <property type="protein sequence ID" value="CAF4976410.1"/>
    <property type="molecule type" value="Genomic_DNA"/>
</dbReference>
<reference evidence="2" key="1">
    <citation type="submission" date="2021-02" db="EMBL/GenBank/DDBJ databases">
        <authorList>
            <person name="Nowell W R."/>
        </authorList>
    </citation>
    <scope>NUCLEOTIDE SEQUENCE</scope>
</reference>
<protein>
    <recommendedName>
        <fullName evidence="7">Tetratricopeptide repeat protein</fullName>
    </recommendedName>
</protein>
<name>A0A821YJZ5_9BILA</name>
<feature type="region of interest" description="Disordered" evidence="1">
    <location>
        <begin position="1"/>
        <end position="23"/>
    </location>
</feature>
<evidence type="ECO:0000313" key="2">
    <source>
        <dbReference type="EMBL" id="CAF4961633.1"/>
    </source>
</evidence>
<evidence type="ECO:0000313" key="6">
    <source>
        <dbReference type="Proteomes" id="UP000663873"/>
    </source>
</evidence>
<dbReference type="AlphaFoldDB" id="A0A821YJZ5"/>
<proteinExistence type="predicted"/>
<comment type="caution">
    <text evidence="2">The sequence shown here is derived from an EMBL/GenBank/DDBJ whole genome shotgun (WGS) entry which is preliminary data.</text>
</comment>
<accession>A0A821YJZ5</accession>
<evidence type="ECO:0000313" key="4">
    <source>
        <dbReference type="EMBL" id="CAF5113927.1"/>
    </source>
</evidence>
<evidence type="ECO:0000313" key="5">
    <source>
        <dbReference type="EMBL" id="CAF5130166.1"/>
    </source>
</evidence>
<dbReference type="EMBL" id="CAJOBR010076868">
    <property type="protein sequence ID" value="CAF5113927.1"/>
    <property type="molecule type" value="Genomic_DNA"/>
</dbReference>
<evidence type="ECO:0000313" key="3">
    <source>
        <dbReference type="EMBL" id="CAF4976410.1"/>
    </source>
</evidence>
<sequence length="36" mass="4081">MLDGERDEAEAIFERGARRNPESPTLFTQLGLLAFE</sequence>
<evidence type="ECO:0008006" key="7">
    <source>
        <dbReference type="Google" id="ProtNLM"/>
    </source>
</evidence>
<organism evidence="2 6">
    <name type="scientific">Rotaria socialis</name>
    <dbReference type="NCBI Taxonomy" id="392032"/>
    <lineage>
        <taxon>Eukaryota</taxon>
        <taxon>Metazoa</taxon>
        <taxon>Spiralia</taxon>
        <taxon>Gnathifera</taxon>
        <taxon>Rotifera</taxon>
        <taxon>Eurotatoria</taxon>
        <taxon>Bdelloidea</taxon>
        <taxon>Philodinida</taxon>
        <taxon>Philodinidae</taxon>
        <taxon>Rotaria</taxon>
    </lineage>
</organism>
<dbReference type="Proteomes" id="UP000663873">
    <property type="component" value="Unassembled WGS sequence"/>
</dbReference>
<dbReference type="EMBL" id="CAJOBR010084471">
    <property type="protein sequence ID" value="CAF5130166.1"/>
    <property type="molecule type" value="Genomic_DNA"/>
</dbReference>
<feature type="compositionally biased region" description="Basic and acidic residues" evidence="1">
    <location>
        <begin position="12"/>
        <end position="21"/>
    </location>
</feature>
<feature type="non-terminal residue" evidence="2">
    <location>
        <position position="36"/>
    </location>
</feature>
<dbReference type="EMBL" id="CAJOBP010095737">
    <property type="protein sequence ID" value="CAF4961633.1"/>
    <property type="molecule type" value="Genomic_DNA"/>
</dbReference>
<keyword evidence="6" id="KW-1185">Reference proteome</keyword>